<proteinExistence type="predicted"/>
<name>A0ABQ0LDR7_MYCCL</name>
<evidence type="ECO:0000313" key="2">
    <source>
        <dbReference type="EMBL" id="GAT47996.1"/>
    </source>
</evidence>
<evidence type="ECO:0000256" key="1">
    <source>
        <dbReference type="SAM" id="MobiDB-lite"/>
    </source>
</evidence>
<reference evidence="2" key="1">
    <citation type="submission" date="2014-09" db="EMBL/GenBank/DDBJ databases">
        <title>Genome sequence of the luminous mushroom Mycena chlorophos for searching fungal bioluminescence genes.</title>
        <authorList>
            <person name="Tanaka Y."/>
            <person name="Kasuga D."/>
            <person name="Oba Y."/>
            <person name="Hase S."/>
            <person name="Sato K."/>
            <person name="Oba Y."/>
            <person name="Sakakibara Y."/>
        </authorList>
    </citation>
    <scope>NUCLEOTIDE SEQUENCE</scope>
</reference>
<dbReference type="Proteomes" id="UP000815677">
    <property type="component" value="Unassembled WGS sequence"/>
</dbReference>
<accession>A0ABQ0LDR7</accession>
<organism evidence="2 3">
    <name type="scientific">Mycena chlorophos</name>
    <name type="common">Agaric fungus</name>
    <name type="synonym">Agaricus chlorophos</name>
    <dbReference type="NCBI Taxonomy" id="658473"/>
    <lineage>
        <taxon>Eukaryota</taxon>
        <taxon>Fungi</taxon>
        <taxon>Dikarya</taxon>
        <taxon>Basidiomycota</taxon>
        <taxon>Agaricomycotina</taxon>
        <taxon>Agaricomycetes</taxon>
        <taxon>Agaricomycetidae</taxon>
        <taxon>Agaricales</taxon>
        <taxon>Marasmiineae</taxon>
        <taxon>Mycenaceae</taxon>
        <taxon>Mycena</taxon>
    </lineage>
</organism>
<dbReference type="EMBL" id="DF844096">
    <property type="protein sequence ID" value="GAT47996.1"/>
    <property type="molecule type" value="Genomic_DNA"/>
</dbReference>
<gene>
    <name evidence="2" type="ORF">MCHLO_05433</name>
</gene>
<keyword evidence="3" id="KW-1185">Reference proteome</keyword>
<feature type="region of interest" description="Disordered" evidence="1">
    <location>
        <begin position="27"/>
        <end position="47"/>
    </location>
</feature>
<sequence>MNRLFGRVIIAKKHVIHPLLSRPSLPPFPMRTNPITRGSPSKSRPSWDQANIRMGVQNSLNASSVYLLGCFSNSAQLKENKAMTIWGQK</sequence>
<feature type="compositionally biased region" description="Polar residues" evidence="1">
    <location>
        <begin position="33"/>
        <end position="47"/>
    </location>
</feature>
<protein>
    <submittedName>
        <fullName evidence="2">Uncharacterized protein</fullName>
    </submittedName>
</protein>
<evidence type="ECO:0000313" key="3">
    <source>
        <dbReference type="Proteomes" id="UP000815677"/>
    </source>
</evidence>